<dbReference type="AlphaFoldDB" id="A0A425D667"/>
<accession>A0A425D667</accession>
<dbReference type="VEuPathDB" id="FungiDB:H257_07003"/>
<name>A0A425D667_APHAT</name>
<evidence type="ECO:0000256" key="1">
    <source>
        <dbReference type="SAM" id="Coils"/>
    </source>
</evidence>
<feature type="transmembrane region" description="Helical" evidence="2">
    <location>
        <begin position="257"/>
        <end position="277"/>
    </location>
</feature>
<dbReference type="PANTHER" id="PTHR47026">
    <property type="entry name" value="PIGMENTOSA GTPASE REGULATOR-LIKE PROTEIN, PUTATIVE-RELATED"/>
    <property type="match status" value="1"/>
</dbReference>
<reference evidence="3" key="1">
    <citation type="submission" date="2018-07" db="EMBL/GenBank/DDBJ databases">
        <title>Annotation of Aphanomyces astaci genome assembly.</title>
        <authorList>
            <person name="Studholme D.J."/>
        </authorList>
    </citation>
    <scope>NUCLEOTIDE SEQUENCE [LARGE SCALE GENOMIC DNA]</scope>
    <source>
        <strain evidence="3">Pc</strain>
    </source>
</reference>
<evidence type="ECO:0000313" key="4">
    <source>
        <dbReference type="Proteomes" id="UP000284702"/>
    </source>
</evidence>
<dbReference type="Proteomes" id="UP000284702">
    <property type="component" value="Unassembled WGS sequence"/>
</dbReference>
<proteinExistence type="predicted"/>
<comment type="caution">
    <text evidence="3">The sequence shown here is derived from an EMBL/GenBank/DDBJ whole genome shotgun (WGS) entry which is preliminary data.</text>
</comment>
<keyword evidence="4" id="KW-1185">Reference proteome</keyword>
<dbReference type="EMBL" id="MZMZ02002655">
    <property type="protein sequence ID" value="RQM24749.1"/>
    <property type="molecule type" value="Genomic_DNA"/>
</dbReference>
<dbReference type="PANTHER" id="PTHR47026:SF2">
    <property type="entry name" value="FLAGELLAR ASSOCIATED PROTEIN"/>
    <property type="match status" value="1"/>
</dbReference>
<keyword evidence="2" id="KW-0472">Membrane</keyword>
<gene>
    <name evidence="3" type="ORF">B5M09_000458</name>
</gene>
<organism evidence="3 4">
    <name type="scientific">Aphanomyces astaci</name>
    <name type="common">Crayfish plague agent</name>
    <dbReference type="NCBI Taxonomy" id="112090"/>
    <lineage>
        <taxon>Eukaryota</taxon>
        <taxon>Sar</taxon>
        <taxon>Stramenopiles</taxon>
        <taxon>Oomycota</taxon>
        <taxon>Saprolegniomycetes</taxon>
        <taxon>Saprolegniales</taxon>
        <taxon>Verrucalvaceae</taxon>
        <taxon>Aphanomyces</taxon>
    </lineage>
</organism>
<keyword evidence="2" id="KW-1133">Transmembrane helix</keyword>
<sequence length="472" mass="55149">MGDSVEDSAVNDFLQILEEHRKNCEKQGKYVEAEIAKNRLDELKVHEENRRKEAMRSRQIAERLGVEEAHMLEFQQFNLVWDRKMEEYERNVDELVASMRDRHQGELLEFQQKLLEKQTKPKFSKELLNLRKIEEHLARQKEYAANTRSYAEAHKMKLKSDALEAWEMEKWRNSKQQEMFQREIKFKQRQRQELEALQKRIQSGREEQKKQRQLDLERLLQRYQNVKAELQQQQNLERIRIEKFSLTTTQRVSMKKYFLAFNGVVVGIPLATGGYFVHNLRNDERFREHFHDKYPELVDAIHEYIPVFPEAAPRDDIGESDAAIFKQPVHAKVHLKSGKSIVFHVPFDSSIADVHKLALTSNPTDQVVKVDFQDDDVTEAPAKPAPAHVGGGPASTWPTTYTPRNQRAPSTNSSSAIHNELRAVRAKETALRAELRKGDREIDAIKADLRTTEELKVQLKAQLPHKRFLGLF</sequence>
<feature type="coiled-coil region" evidence="1">
    <location>
        <begin position="177"/>
        <end position="236"/>
    </location>
</feature>
<protein>
    <submittedName>
        <fullName evidence="3">Uncharacterized protein</fullName>
    </submittedName>
</protein>
<evidence type="ECO:0000256" key="2">
    <source>
        <dbReference type="SAM" id="Phobius"/>
    </source>
</evidence>
<evidence type="ECO:0000313" key="3">
    <source>
        <dbReference type="EMBL" id="RQM24749.1"/>
    </source>
</evidence>
<keyword evidence="1" id="KW-0175">Coiled coil</keyword>
<keyword evidence="2" id="KW-0812">Transmembrane</keyword>